<feature type="compositionally biased region" description="Basic residues" evidence="1">
    <location>
        <begin position="133"/>
        <end position="143"/>
    </location>
</feature>
<dbReference type="AlphaFoldDB" id="A0A2T7ER30"/>
<reference evidence="2 3" key="1">
    <citation type="submission" date="2018-04" db="EMBL/GenBank/DDBJ databases">
        <title>WGS assembly of Panicum hallii var. hallii HAL2.</title>
        <authorList>
            <person name="Lovell J."/>
            <person name="Jenkins J."/>
            <person name="Lowry D."/>
            <person name="Mamidi S."/>
            <person name="Sreedasyam A."/>
            <person name="Weng X."/>
            <person name="Barry K."/>
            <person name="Bonette J."/>
            <person name="Campitelli B."/>
            <person name="Daum C."/>
            <person name="Gordon S."/>
            <person name="Gould B."/>
            <person name="Lipzen A."/>
            <person name="MacQueen A."/>
            <person name="Palacio-Mejia J."/>
            <person name="Plott C."/>
            <person name="Shakirov E."/>
            <person name="Shu S."/>
            <person name="Yoshinaga Y."/>
            <person name="Zane M."/>
            <person name="Rokhsar D."/>
            <person name="Grimwood J."/>
            <person name="Schmutz J."/>
            <person name="Juenger T."/>
        </authorList>
    </citation>
    <scope>NUCLEOTIDE SEQUENCE [LARGE SCALE GENOMIC DNA]</scope>
    <source>
        <strain evidence="3">cv. HAL2</strain>
    </source>
</reference>
<protein>
    <submittedName>
        <fullName evidence="2">Uncharacterized protein</fullName>
    </submittedName>
</protein>
<evidence type="ECO:0000313" key="3">
    <source>
        <dbReference type="Proteomes" id="UP000244336"/>
    </source>
</evidence>
<feature type="compositionally biased region" description="Low complexity" evidence="1">
    <location>
        <begin position="118"/>
        <end position="132"/>
    </location>
</feature>
<gene>
    <name evidence="2" type="ORF">GQ55_2G215800</name>
</gene>
<proteinExistence type="predicted"/>
<evidence type="ECO:0000313" key="2">
    <source>
        <dbReference type="EMBL" id="PUZ70291.1"/>
    </source>
</evidence>
<keyword evidence="3" id="KW-1185">Reference proteome</keyword>
<dbReference type="Gramene" id="PUZ70291">
    <property type="protein sequence ID" value="PUZ70291"/>
    <property type="gene ID" value="GQ55_2G215800"/>
</dbReference>
<accession>A0A2T7ER30</accession>
<sequence length="143" mass="15910">MIAFAGIAHRIVGKPVETVIRSAANRSTIPPDIAAIVSSKYTFSVAMAEESFRKEKKSYQLNGIITAYVPSMAHLKQGLLRRRVQLTEKSTEQDESCYSPDSQMEIQKDSEITSNLESTNLLPPTTPLPTKTKNSKNLRTLKK</sequence>
<dbReference type="Proteomes" id="UP000244336">
    <property type="component" value="Chromosome 2"/>
</dbReference>
<dbReference type="OrthoDB" id="719621at2759"/>
<evidence type="ECO:0000256" key="1">
    <source>
        <dbReference type="SAM" id="MobiDB-lite"/>
    </source>
</evidence>
<dbReference type="EMBL" id="CM009750">
    <property type="protein sequence ID" value="PUZ70291.1"/>
    <property type="molecule type" value="Genomic_DNA"/>
</dbReference>
<feature type="region of interest" description="Disordered" evidence="1">
    <location>
        <begin position="89"/>
        <end position="143"/>
    </location>
</feature>
<name>A0A2T7ER30_9POAL</name>
<organism evidence="2 3">
    <name type="scientific">Panicum hallii var. hallii</name>
    <dbReference type="NCBI Taxonomy" id="1504633"/>
    <lineage>
        <taxon>Eukaryota</taxon>
        <taxon>Viridiplantae</taxon>
        <taxon>Streptophyta</taxon>
        <taxon>Embryophyta</taxon>
        <taxon>Tracheophyta</taxon>
        <taxon>Spermatophyta</taxon>
        <taxon>Magnoliopsida</taxon>
        <taxon>Liliopsida</taxon>
        <taxon>Poales</taxon>
        <taxon>Poaceae</taxon>
        <taxon>PACMAD clade</taxon>
        <taxon>Panicoideae</taxon>
        <taxon>Panicodae</taxon>
        <taxon>Paniceae</taxon>
        <taxon>Panicinae</taxon>
        <taxon>Panicum</taxon>
        <taxon>Panicum sect. Panicum</taxon>
    </lineage>
</organism>